<sequence>MKLIDHLDGLVSSRINAVKGIWALFRLEAKLAGLTVFPLLVNLVWLLVLLVTVWFSAMALLAYISFYYTGGQTLLSIELVFGVNIALLLIAMLCLKRKIRNLSFEKTRTCLADSKIRMENDEHDNNLGGTDRKDSEGSSVESTGIRDT</sequence>
<dbReference type="EMBL" id="JBHSAB010000001">
    <property type="protein sequence ID" value="MFC3907663.1"/>
    <property type="molecule type" value="Genomic_DNA"/>
</dbReference>
<keyword evidence="2" id="KW-1133">Transmembrane helix</keyword>
<keyword evidence="2" id="KW-0812">Transmembrane</keyword>
<keyword evidence="4" id="KW-1185">Reference proteome</keyword>
<name>A0ABV8CBK1_9GAMM</name>
<dbReference type="Proteomes" id="UP001595758">
    <property type="component" value="Unassembled WGS sequence"/>
</dbReference>
<evidence type="ECO:0008006" key="5">
    <source>
        <dbReference type="Google" id="ProtNLM"/>
    </source>
</evidence>
<comment type="caution">
    <text evidence="3">The sequence shown here is derived from an EMBL/GenBank/DDBJ whole genome shotgun (WGS) entry which is preliminary data.</text>
</comment>
<accession>A0ABV8CBK1</accession>
<dbReference type="RefSeq" id="WP_382340227.1">
    <property type="nucleotide sequence ID" value="NZ_JBHSAB010000001.1"/>
</dbReference>
<protein>
    <recommendedName>
        <fullName evidence="5">Transmembrane protein</fullName>
    </recommendedName>
</protein>
<evidence type="ECO:0000313" key="4">
    <source>
        <dbReference type="Proteomes" id="UP001595758"/>
    </source>
</evidence>
<organism evidence="3 4">
    <name type="scientific">Legionella dresdenensis</name>
    <dbReference type="NCBI Taxonomy" id="450200"/>
    <lineage>
        <taxon>Bacteria</taxon>
        <taxon>Pseudomonadati</taxon>
        <taxon>Pseudomonadota</taxon>
        <taxon>Gammaproteobacteria</taxon>
        <taxon>Legionellales</taxon>
        <taxon>Legionellaceae</taxon>
        <taxon>Legionella</taxon>
    </lineage>
</organism>
<gene>
    <name evidence="3" type="ORF">ACFORL_01035</name>
</gene>
<evidence type="ECO:0000256" key="1">
    <source>
        <dbReference type="SAM" id="MobiDB-lite"/>
    </source>
</evidence>
<proteinExistence type="predicted"/>
<reference evidence="4" key="1">
    <citation type="journal article" date="2019" name="Int. J. Syst. Evol. Microbiol.">
        <title>The Global Catalogue of Microorganisms (GCM) 10K type strain sequencing project: providing services to taxonomists for standard genome sequencing and annotation.</title>
        <authorList>
            <consortium name="The Broad Institute Genomics Platform"/>
            <consortium name="The Broad Institute Genome Sequencing Center for Infectious Disease"/>
            <person name="Wu L."/>
            <person name="Ma J."/>
        </authorList>
    </citation>
    <scope>NUCLEOTIDE SEQUENCE [LARGE SCALE GENOMIC DNA]</scope>
    <source>
        <strain evidence="4">CCUG 59858</strain>
    </source>
</reference>
<evidence type="ECO:0000256" key="2">
    <source>
        <dbReference type="SAM" id="Phobius"/>
    </source>
</evidence>
<evidence type="ECO:0000313" key="3">
    <source>
        <dbReference type="EMBL" id="MFC3907663.1"/>
    </source>
</evidence>
<feature type="transmembrane region" description="Helical" evidence="2">
    <location>
        <begin position="74"/>
        <end position="95"/>
    </location>
</feature>
<keyword evidence="2" id="KW-0472">Membrane</keyword>
<feature type="compositionally biased region" description="Basic and acidic residues" evidence="1">
    <location>
        <begin position="121"/>
        <end position="136"/>
    </location>
</feature>
<feature type="region of interest" description="Disordered" evidence="1">
    <location>
        <begin position="121"/>
        <end position="148"/>
    </location>
</feature>
<feature type="transmembrane region" description="Helical" evidence="2">
    <location>
        <begin position="39"/>
        <end position="68"/>
    </location>
</feature>